<evidence type="ECO:0000313" key="1">
    <source>
        <dbReference type="EMBL" id="GCE07096.1"/>
    </source>
</evidence>
<keyword evidence="2" id="KW-1185">Reference proteome</keyword>
<dbReference type="EMBL" id="BIFQ01000001">
    <property type="protein sequence ID" value="GCE07096.1"/>
    <property type="molecule type" value="Genomic_DNA"/>
</dbReference>
<dbReference type="AlphaFoldDB" id="A0A401ZJR5"/>
<dbReference type="Proteomes" id="UP000287224">
    <property type="component" value="Unassembled WGS sequence"/>
</dbReference>
<accession>A0A401ZJR5</accession>
<reference evidence="2" key="1">
    <citation type="submission" date="2018-12" db="EMBL/GenBank/DDBJ databases">
        <title>Tengunoibacter tsumagoiensis gen. nov., sp. nov., Dictyobacter kobayashii sp. nov., D. alpinus sp. nov., and D. joshuensis sp. nov. and description of Dictyobacteraceae fam. nov. within the order Ktedonobacterales isolated from Tengu-no-mugimeshi.</title>
        <authorList>
            <person name="Wang C.M."/>
            <person name="Zheng Y."/>
            <person name="Sakai Y."/>
            <person name="Toyoda A."/>
            <person name="Minakuchi Y."/>
            <person name="Abe K."/>
            <person name="Yokota A."/>
            <person name="Yabe S."/>
        </authorList>
    </citation>
    <scope>NUCLEOTIDE SEQUENCE [LARGE SCALE GENOMIC DNA]</scope>
    <source>
        <strain evidence="2">S-27</strain>
    </source>
</reference>
<proteinExistence type="predicted"/>
<name>A0A401ZJR5_9CHLR</name>
<sequence length="90" mass="10208">MRPYDKLEVYEKQQSGLAHAALFTYDLFLKDDDDYPTTMSKPADRTPTERHAQAYGRHCVRERSGMHKPTGDIAYVNGAACTSLRATLRT</sequence>
<gene>
    <name evidence="1" type="ORF">KDAU_44250</name>
</gene>
<comment type="caution">
    <text evidence="1">The sequence shown here is derived from an EMBL/GenBank/DDBJ whole genome shotgun (WGS) entry which is preliminary data.</text>
</comment>
<evidence type="ECO:0000313" key="2">
    <source>
        <dbReference type="Proteomes" id="UP000287224"/>
    </source>
</evidence>
<organism evidence="1 2">
    <name type="scientific">Dictyobacter aurantiacus</name>
    <dbReference type="NCBI Taxonomy" id="1936993"/>
    <lineage>
        <taxon>Bacteria</taxon>
        <taxon>Bacillati</taxon>
        <taxon>Chloroflexota</taxon>
        <taxon>Ktedonobacteria</taxon>
        <taxon>Ktedonobacterales</taxon>
        <taxon>Dictyobacteraceae</taxon>
        <taxon>Dictyobacter</taxon>
    </lineage>
</organism>
<protein>
    <submittedName>
        <fullName evidence="1">Uncharacterized protein</fullName>
    </submittedName>
</protein>